<evidence type="ECO:0000256" key="1">
    <source>
        <dbReference type="ARBA" id="ARBA00004328"/>
    </source>
</evidence>
<feature type="non-terminal residue" evidence="7">
    <location>
        <position position="69"/>
    </location>
</feature>
<organism evidence="7">
    <name type="scientific">marine sediment metagenome</name>
    <dbReference type="NCBI Taxonomy" id="412755"/>
    <lineage>
        <taxon>unclassified sequences</taxon>
        <taxon>metagenomes</taxon>
        <taxon>ecological metagenomes</taxon>
    </lineage>
</organism>
<accession>A0A0F9LFV8</accession>
<proteinExistence type="predicted"/>
<keyword evidence="6" id="KW-1160">Virus entry into host cell</keyword>
<dbReference type="EMBL" id="LAZR01011159">
    <property type="protein sequence ID" value="KKM63110.1"/>
    <property type="molecule type" value="Genomic_DNA"/>
</dbReference>
<name>A0A0F9LFV8_9ZZZZ</name>
<dbReference type="GO" id="GO:0044423">
    <property type="term" value="C:virion component"/>
    <property type="evidence" value="ECO:0007669"/>
    <property type="project" value="UniProtKB-KW"/>
</dbReference>
<dbReference type="InterPro" id="IPR020991">
    <property type="entry name" value="Connector_podovirus"/>
</dbReference>
<sequence>MANEREDKIVRDVITNQSRLKSRRSPVETVWRDIGREIVPIRADIEQLETPGERRWDDIYDGTAQMALD</sequence>
<evidence type="ECO:0000256" key="4">
    <source>
        <dbReference type="ARBA" id="ARBA00022844"/>
    </source>
</evidence>
<evidence type="ECO:0000256" key="6">
    <source>
        <dbReference type="ARBA" id="ARBA00023296"/>
    </source>
</evidence>
<keyword evidence="5" id="KW-0231">Viral genome packaging</keyword>
<comment type="caution">
    <text evidence="7">The sequence shown here is derived from an EMBL/GenBank/DDBJ whole genome shotgun (WGS) entry which is preliminary data.</text>
</comment>
<gene>
    <name evidence="7" type="ORF">LCGC14_1514710</name>
</gene>
<dbReference type="Pfam" id="PF12236">
    <property type="entry name" value="Head-tail_con"/>
    <property type="match status" value="1"/>
</dbReference>
<dbReference type="AlphaFoldDB" id="A0A0F9LFV8"/>
<comment type="subcellular location">
    <subcellularLocation>
        <location evidence="1">Virion</location>
    </subcellularLocation>
</comment>
<keyword evidence="2" id="KW-1162">Viral penetration into host cytoplasm</keyword>
<evidence type="ECO:0000256" key="5">
    <source>
        <dbReference type="ARBA" id="ARBA00023219"/>
    </source>
</evidence>
<evidence type="ECO:0000256" key="3">
    <source>
        <dbReference type="ARBA" id="ARBA00022612"/>
    </source>
</evidence>
<keyword evidence="4" id="KW-0946">Virion</keyword>
<reference evidence="7" key="1">
    <citation type="journal article" date="2015" name="Nature">
        <title>Complex archaea that bridge the gap between prokaryotes and eukaryotes.</title>
        <authorList>
            <person name="Spang A."/>
            <person name="Saw J.H."/>
            <person name="Jorgensen S.L."/>
            <person name="Zaremba-Niedzwiedzka K."/>
            <person name="Martijn J."/>
            <person name="Lind A.E."/>
            <person name="van Eijk R."/>
            <person name="Schleper C."/>
            <person name="Guy L."/>
            <person name="Ettema T.J."/>
        </authorList>
    </citation>
    <scope>NUCLEOTIDE SEQUENCE</scope>
</reference>
<keyword evidence="3" id="KW-1188">Viral release from host cell</keyword>
<evidence type="ECO:0000313" key="7">
    <source>
        <dbReference type="EMBL" id="KKM63110.1"/>
    </source>
</evidence>
<protein>
    <submittedName>
        <fullName evidence="7">Uncharacterized protein</fullName>
    </submittedName>
</protein>
<evidence type="ECO:0000256" key="2">
    <source>
        <dbReference type="ARBA" id="ARBA00022595"/>
    </source>
</evidence>
<dbReference type="GO" id="GO:0046718">
    <property type="term" value="P:symbiont entry into host cell"/>
    <property type="evidence" value="ECO:0007669"/>
    <property type="project" value="UniProtKB-KW"/>
</dbReference>